<dbReference type="Gene3D" id="1.10.287.130">
    <property type="match status" value="1"/>
</dbReference>
<dbReference type="EMBL" id="LR746276">
    <property type="protein sequence ID" value="CAA7406965.1"/>
    <property type="molecule type" value="Genomic_DNA"/>
</dbReference>
<dbReference type="GO" id="GO:0000155">
    <property type="term" value="F:phosphorelay sensor kinase activity"/>
    <property type="evidence" value="ECO:0007669"/>
    <property type="project" value="InterPro"/>
</dbReference>
<dbReference type="InterPro" id="IPR036890">
    <property type="entry name" value="HATPase_C_sf"/>
</dbReference>
<feature type="modified residue" description="4-aspartylphosphate" evidence="7">
    <location>
        <position position="954"/>
    </location>
</feature>
<proteinExistence type="predicted"/>
<dbReference type="PROSITE" id="PS50110">
    <property type="entry name" value="RESPONSE_REGULATORY"/>
    <property type="match status" value="1"/>
</dbReference>
<dbReference type="CDD" id="cd00082">
    <property type="entry name" value="HisKA"/>
    <property type="match status" value="1"/>
</dbReference>
<feature type="domain" description="Response regulatory" evidence="10">
    <location>
        <begin position="879"/>
        <end position="1023"/>
    </location>
</feature>
<organism evidence="11 12">
    <name type="scientific">Spirodela intermedia</name>
    <name type="common">Intermediate duckweed</name>
    <dbReference type="NCBI Taxonomy" id="51605"/>
    <lineage>
        <taxon>Eukaryota</taxon>
        <taxon>Viridiplantae</taxon>
        <taxon>Streptophyta</taxon>
        <taxon>Embryophyta</taxon>
        <taxon>Tracheophyta</taxon>
        <taxon>Spermatophyta</taxon>
        <taxon>Magnoliopsida</taxon>
        <taxon>Liliopsida</taxon>
        <taxon>Araceae</taxon>
        <taxon>Lemnoideae</taxon>
        <taxon>Spirodela</taxon>
    </lineage>
</organism>
<dbReference type="PANTHER" id="PTHR43719">
    <property type="entry name" value="TWO-COMPONENT HISTIDINE KINASE"/>
    <property type="match status" value="1"/>
</dbReference>
<dbReference type="PRINTS" id="PR00344">
    <property type="entry name" value="BCTRLSENSOR"/>
</dbReference>
<keyword evidence="8" id="KW-0472">Membrane</keyword>
<keyword evidence="8" id="KW-0812">Transmembrane</keyword>
<dbReference type="EC" id="2.7.13.3" evidence="3"/>
<dbReference type="Proteomes" id="UP000663760">
    <property type="component" value="Chromosome 13"/>
</dbReference>
<dbReference type="SMART" id="SM00388">
    <property type="entry name" value="HisKA"/>
    <property type="match status" value="1"/>
</dbReference>
<accession>A0A7I8LCF7</accession>
<keyword evidence="8" id="KW-1133">Transmembrane helix</keyword>
<dbReference type="InterPro" id="IPR003661">
    <property type="entry name" value="HisK_dim/P_dom"/>
</dbReference>
<protein>
    <recommendedName>
        <fullName evidence="3">histidine kinase</fullName>
        <ecNumber evidence="3">2.7.13.3</ecNumber>
    </recommendedName>
</protein>
<evidence type="ECO:0000256" key="5">
    <source>
        <dbReference type="ARBA" id="ARBA00022864"/>
    </source>
</evidence>
<dbReference type="OrthoDB" id="60033at2759"/>
<dbReference type="Gene3D" id="3.30.565.10">
    <property type="entry name" value="Histidine kinase-like ATPase, C-terminal domain"/>
    <property type="match status" value="1"/>
</dbReference>
<comment type="catalytic activity">
    <reaction evidence="1">
        <text>ATP + protein L-histidine = ADP + protein N-phospho-L-histidine.</text>
        <dbReference type="EC" id="2.7.13.3"/>
    </reaction>
</comment>
<dbReference type="SMART" id="SM00448">
    <property type="entry name" value="REC"/>
    <property type="match status" value="1"/>
</dbReference>
<evidence type="ECO:0000256" key="3">
    <source>
        <dbReference type="ARBA" id="ARBA00012438"/>
    </source>
</evidence>
<dbReference type="GO" id="GO:0009736">
    <property type="term" value="P:cytokinin-activated signaling pathway"/>
    <property type="evidence" value="ECO:0007669"/>
    <property type="project" value="UniProtKB-KW"/>
</dbReference>
<evidence type="ECO:0000256" key="2">
    <source>
        <dbReference type="ARBA" id="ARBA00002427"/>
    </source>
</evidence>
<evidence type="ECO:0000256" key="8">
    <source>
        <dbReference type="SAM" id="Phobius"/>
    </source>
</evidence>
<dbReference type="CDD" id="cd17546">
    <property type="entry name" value="REC_hyHK_CKI1_RcsC-like"/>
    <property type="match status" value="1"/>
</dbReference>
<dbReference type="Pfam" id="PF00512">
    <property type="entry name" value="HisKA"/>
    <property type="match status" value="1"/>
</dbReference>
<keyword evidence="6" id="KW-0902">Two-component regulatory system</keyword>
<dbReference type="SMART" id="SM00387">
    <property type="entry name" value="HATPase_c"/>
    <property type="match status" value="1"/>
</dbReference>
<dbReference type="InterPro" id="IPR001789">
    <property type="entry name" value="Sig_transdc_resp-reg_receiver"/>
</dbReference>
<gene>
    <name evidence="11" type="ORF">SI8410_13017643</name>
</gene>
<feature type="transmembrane region" description="Helical" evidence="8">
    <location>
        <begin position="9"/>
        <end position="29"/>
    </location>
</feature>
<dbReference type="SUPFAM" id="SSF55874">
    <property type="entry name" value="ATPase domain of HSP90 chaperone/DNA topoisomerase II/histidine kinase"/>
    <property type="match status" value="1"/>
</dbReference>
<dbReference type="PROSITE" id="PS50109">
    <property type="entry name" value="HIS_KIN"/>
    <property type="match status" value="1"/>
</dbReference>
<evidence type="ECO:0000256" key="1">
    <source>
        <dbReference type="ARBA" id="ARBA00000085"/>
    </source>
</evidence>
<dbReference type="Pfam" id="PF02518">
    <property type="entry name" value="HATPase_c"/>
    <property type="match status" value="1"/>
</dbReference>
<sequence length="1025" mass="112774">MIKPTVSKLVLFLSFLMLAGSLGFVLYVWHSTLNQVGQLVMEASDDVHKAALRTARDRTLSLFHHMNASSSSLAKVFSNNSFSAPDQQVSRALFLTYMAFYPIVTQVSFFREDGLLFSYFGQGNGTTSAIFSNGSASHSGSSVPSCYYSQVVDHDTGTHVGNPVAASVVPSTTTWLNDAFSHTFSFISLGSKWNEAKDRLILVTAPVKVRGLEKTLSAILSLGISVQGLVDMIDILGAHGGSFFLVTDDGQVLQKGGIIPNGLLSLDNGTLSIHIESPKMGNFAKESAVSCNAGNGFVDVTILDIGGQSFKFYCASLHVGINVVFVLAFPHVSLISHAHKFGTISYFLLLSVLFMAVVTCVLVFQWIIKYQRRDTFLHSSLIKQKEATQQAERKSMNKSLAFASASHDVRTSLAGIIGLIELCQAEVSPHSELDKNLDQMNVCASKLYGILNSVLDMSKVEAGKMQLEEAEFDIAKVIEESVDIFHIVALKKGLEVIWDPCDGSVLSSSRVKGDSGRLKQILDNLLSNAVKFTLEGHVLVRAWARRLNLEALTNPHAYDCNFSTVPSLLSCFSVKNQDVFGHCSSIYSADFDPNAIEFVFEVDDTGVGIPRDKRESIFENFVQVKESMNGQGGTGLGLGIVQSYVRLMGGEINIIDKGLDEKGTCFRFNGEETRKILARWLEGLGVRVWVVDHWELLTPTLEKIKQKPSLSHLSIFERSHAAVAPGIGSDPSAADNASEIQPDPLLPLKAPAAIHDPHTKMTSFSGTSAARILIIVDMGFEFYRNSHLSLNSLLKSINHNECRVVWLANSNTPTAEIAILKNKEVPCDLLLHKPLHGSRLQAILDLLQGFGEPMDPILPEKGDPDLPFHRDDKPLSGLRVLIAEDNPVLRRLTSATLSRLGATAESCENGREAVELVRRTMRGEWFREDGGVEKQRQQSGWFLRRPPFDIIFMDCEMPIMDGYQATKQIRDEEKQHGFHIPIVALTAHALGEEGVDFRQAGMDFHLMKPLQPALLMDAVRQINKI</sequence>
<evidence type="ECO:0000256" key="6">
    <source>
        <dbReference type="ARBA" id="ARBA00023012"/>
    </source>
</evidence>
<dbReference type="Pfam" id="PF00072">
    <property type="entry name" value="Response_reg"/>
    <property type="match status" value="1"/>
</dbReference>
<name>A0A7I8LCF7_SPIIN</name>
<dbReference type="InterPro" id="IPR005467">
    <property type="entry name" value="His_kinase_dom"/>
</dbReference>
<evidence type="ECO:0000259" key="9">
    <source>
        <dbReference type="PROSITE" id="PS50109"/>
    </source>
</evidence>
<reference evidence="11" key="1">
    <citation type="submission" date="2020-02" db="EMBL/GenBank/DDBJ databases">
        <authorList>
            <person name="Scholz U."/>
            <person name="Mascher M."/>
            <person name="Fiebig A."/>
        </authorList>
    </citation>
    <scope>NUCLEOTIDE SEQUENCE</scope>
</reference>
<dbReference type="InterPro" id="IPR003594">
    <property type="entry name" value="HATPase_dom"/>
</dbReference>
<keyword evidence="5" id="KW-0932">Cytokinin signaling pathway</keyword>
<dbReference type="AlphaFoldDB" id="A0A7I8LCF7"/>
<evidence type="ECO:0000256" key="7">
    <source>
        <dbReference type="PROSITE-ProRule" id="PRU00169"/>
    </source>
</evidence>
<feature type="transmembrane region" description="Helical" evidence="8">
    <location>
        <begin position="315"/>
        <end position="334"/>
    </location>
</feature>
<dbReference type="SUPFAM" id="SSF52172">
    <property type="entry name" value="CheY-like"/>
    <property type="match status" value="1"/>
</dbReference>
<dbReference type="InterPro" id="IPR050956">
    <property type="entry name" value="2C_system_His_kinase"/>
</dbReference>
<evidence type="ECO:0000313" key="12">
    <source>
        <dbReference type="Proteomes" id="UP000663760"/>
    </source>
</evidence>
<dbReference type="InterPro" id="IPR036097">
    <property type="entry name" value="HisK_dim/P_sf"/>
</dbReference>
<dbReference type="Gene3D" id="3.40.50.2300">
    <property type="match status" value="1"/>
</dbReference>
<dbReference type="PANTHER" id="PTHR43719:SF75">
    <property type="entry name" value="HISTIDINE KINASE CKI1"/>
    <property type="match status" value="1"/>
</dbReference>
<keyword evidence="12" id="KW-1185">Reference proteome</keyword>
<comment type="function">
    <text evidence="2">Cytokinin receptor related to bacterial two-component regulators. Functions as a histidine kinase and transmits the stress signal to a downstream MAPK cascade.</text>
</comment>
<dbReference type="InterPro" id="IPR011006">
    <property type="entry name" value="CheY-like_superfamily"/>
</dbReference>
<keyword evidence="4 7" id="KW-0597">Phosphoprotein</keyword>
<dbReference type="SUPFAM" id="SSF47384">
    <property type="entry name" value="Homodimeric domain of signal transducing histidine kinase"/>
    <property type="match status" value="1"/>
</dbReference>
<dbReference type="InterPro" id="IPR004358">
    <property type="entry name" value="Sig_transdc_His_kin-like_C"/>
</dbReference>
<evidence type="ECO:0000259" key="10">
    <source>
        <dbReference type="PROSITE" id="PS50110"/>
    </source>
</evidence>
<evidence type="ECO:0000256" key="4">
    <source>
        <dbReference type="ARBA" id="ARBA00022553"/>
    </source>
</evidence>
<evidence type="ECO:0000313" key="11">
    <source>
        <dbReference type="EMBL" id="CAA7406965.1"/>
    </source>
</evidence>
<feature type="transmembrane region" description="Helical" evidence="8">
    <location>
        <begin position="346"/>
        <end position="368"/>
    </location>
</feature>
<feature type="domain" description="Histidine kinase" evidence="9">
    <location>
        <begin position="404"/>
        <end position="674"/>
    </location>
</feature>